<keyword evidence="2 3" id="KW-0975">Bacterial flagellum</keyword>
<dbReference type="RefSeq" id="WP_025409266.1">
    <property type="nucleotide sequence ID" value="NZ_CP007128.1"/>
</dbReference>
<dbReference type="PANTHER" id="PTHR42792:SF2">
    <property type="entry name" value="FLAGELLIN"/>
    <property type="match status" value="1"/>
</dbReference>
<evidence type="ECO:0000313" key="7">
    <source>
        <dbReference type="Proteomes" id="UP000019151"/>
    </source>
</evidence>
<dbReference type="eggNOG" id="COG1344">
    <property type="taxonomic scope" value="Bacteria"/>
</dbReference>
<feature type="domain" description="Flagellin N-terminal" evidence="4">
    <location>
        <begin position="3"/>
        <end position="137"/>
    </location>
</feature>
<evidence type="ECO:0000256" key="3">
    <source>
        <dbReference type="RuleBase" id="RU362073"/>
    </source>
</evidence>
<dbReference type="PANTHER" id="PTHR42792">
    <property type="entry name" value="FLAGELLIN"/>
    <property type="match status" value="1"/>
</dbReference>
<dbReference type="InterPro" id="IPR042187">
    <property type="entry name" value="Flagellin_C_sub2"/>
</dbReference>
<accession>W0R9E6</accession>
<feature type="domain" description="Flagellin C-terminal" evidence="5">
    <location>
        <begin position="455"/>
        <end position="538"/>
    </location>
</feature>
<dbReference type="SUPFAM" id="SSF64518">
    <property type="entry name" value="Phase 1 flagellin"/>
    <property type="match status" value="1"/>
</dbReference>
<dbReference type="OrthoDB" id="9796789at2"/>
<dbReference type="PATRIC" id="fig|861299.3.peg.174"/>
<dbReference type="HOGENOM" id="CLU_011142_3_1_0"/>
<dbReference type="GO" id="GO:0005198">
    <property type="term" value="F:structural molecule activity"/>
    <property type="evidence" value="ECO:0007669"/>
    <property type="project" value="UniProtKB-UniRule"/>
</dbReference>
<evidence type="ECO:0000259" key="4">
    <source>
        <dbReference type="Pfam" id="PF00669"/>
    </source>
</evidence>
<protein>
    <recommendedName>
        <fullName evidence="3">Flagellin</fullName>
    </recommendedName>
</protein>
<dbReference type="Gene3D" id="1.20.1330.10">
    <property type="entry name" value="f41 fragment of flagellin, N-terminal domain"/>
    <property type="match status" value="1"/>
</dbReference>
<keyword evidence="6" id="KW-0969">Cilium</keyword>
<dbReference type="STRING" id="861299.J421_0172"/>
<dbReference type="GO" id="GO:0005576">
    <property type="term" value="C:extracellular region"/>
    <property type="evidence" value="ECO:0007669"/>
    <property type="project" value="UniProtKB-SubCell"/>
</dbReference>
<evidence type="ECO:0000256" key="2">
    <source>
        <dbReference type="ARBA" id="ARBA00023143"/>
    </source>
</evidence>
<gene>
    <name evidence="6" type="ORF">J421_0172</name>
</gene>
<dbReference type="AlphaFoldDB" id="W0R9E6"/>
<dbReference type="InterPro" id="IPR001029">
    <property type="entry name" value="Flagellin_N"/>
</dbReference>
<dbReference type="Gene3D" id="2.30.220.10">
    <property type="entry name" value="f41 fragment of flagellin, C-terminal domain"/>
    <property type="match status" value="1"/>
</dbReference>
<evidence type="ECO:0000256" key="1">
    <source>
        <dbReference type="ARBA" id="ARBA00005709"/>
    </source>
</evidence>
<dbReference type="Gene3D" id="2.170.280.10">
    <property type="entry name" value="f41 fragment of flagellin, middle domain"/>
    <property type="match status" value="1"/>
</dbReference>
<dbReference type="InterPro" id="IPR046358">
    <property type="entry name" value="Flagellin_C"/>
</dbReference>
<dbReference type="InterPro" id="IPR001492">
    <property type="entry name" value="Flagellin"/>
</dbReference>
<dbReference type="Pfam" id="PF00669">
    <property type="entry name" value="Flagellin_N"/>
    <property type="match status" value="1"/>
</dbReference>
<dbReference type="InParanoid" id="W0R9E6"/>
<evidence type="ECO:0000313" key="6">
    <source>
        <dbReference type="EMBL" id="AHG87709.1"/>
    </source>
</evidence>
<dbReference type="GO" id="GO:0009288">
    <property type="term" value="C:bacterial-type flagellum"/>
    <property type="evidence" value="ECO:0007669"/>
    <property type="project" value="UniProtKB-SubCell"/>
</dbReference>
<sequence length="540" mass="54582">MKIQTNTAATSALGYMKVNAQNTERSIQKLSSGFRINRAADDAAGLAIANALRADVKTLGQAQRNAAQASAMLQVADGAAQTMGNIFDRMRELASQGASATIGGQGTKLQDEWDALFSEATRIVTSTSYQGTNVLKDLVGSSSIAATAGQIGWASDSTIDGANSALDVALADGTYQLKDEVDAQGNATGKLELWSTGANAAKLATSTAALTTTGATQTAHFGAGFGDVEISSSFVAAAPASLGTAGTSTLGATNPIDASDTTFLSITTDVGVDTNGQYTVDEDANFITLYKQGSGTLDPANIVGRIDKSTLHAAATPGDELGQVAAFEDAAGNSIGITLTLGFNYDKANTDLATLQFDIAGAAAATPAAASSANGDSFISTGQKAAIAAGAPSILVGTSASQGAGAAGYLSDDSIGLDIGSLDVNAINDLMGAGNTVSSAVSLTTAAGSRDALARLDTALQTLNTFVGKLGAAESRIDYATQNVDSMLQNTQAAESSIRDADMAQEMTTFTKNNILQQAAQSMLAQANQGSQGILQLLRG</sequence>
<keyword evidence="3" id="KW-0964">Secreted</keyword>
<evidence type="ECO:0000259" key="5">
    <source>
        <dbReference type="Pfam" id="PF00700"/>
    </source>
</evidence>
<comment type="similarity">
    <text evidence="1 3">Belongs to the bacterial flagellin family.</text>
</comment>
<dbReference type="EMBL" id="CP007128">
    <property type="protein sequence ID" value="AHG87709.1"/>
    <property type="molecule type" value="Genomic_DNA"/>
</dbReference>
<comment type="function">
    <text evidence="3">Flagellin is the subunit protein which polymerizes to form the filaments of bacterial flagella.</text>
</comment>
<name>W0R9E6_9BACT</name>
<keyword evidence="7" id="KW-1185">Reference proteome</keyword>
<dbReference type="Proteomes" id="UP000019151">
    <property type="component" value="Chromosome"/>
</dbReference>
<proteinExistence type="inferred from homology"/>
<keyword evidence="6" id="KW-0282">Flagellum</keyword>
<comment type="subcellular location">
    <subcellularLocation>
        <location evidence="3">Secreted</location>
    </subcellularLocation>
    <subcellularLocation>
        <location evidence="3">Bacterial flagellum</location>
    </subcellularLocation>
</comment>
<dbReference type="PRINTS" id="PR00207">
    <property type="entry name" value="FLAGELLIN"/>
</dbReference>
<keyword evidence="6" id="KW-0966">Cell projection</keyword>
<dbReference type="KEGG" id="gba:J421_0172"/>
<dbReference type="Gene3D" id="6.10.10.10">
    <property type="entry name" value="Flagellar export chaperone, C-terminal domain"/>
    <property type="match status" value="1"/>
</dbReference>
<dbReference type="Pfam" id="PF00700">
    <property type="entry name" value="Flagellin_C"/>
    <property type="match status" value="1"/>
</dbReference>
<reference evidence="6 7" key="1">
    <citation type="journal article" date="2014" name="Genome Announc.">
        <title>Genome Sequence and Methylome of Soil Bacterium Gemmatirosa kalamazoonensis KBS708T, a Member of the Rarely Cultivated Gemmatimonadetes Phylum.</title>
        <authorList>
            <person name="Debruyn J.M."/>
            <person name="Radosevich M."/>
            <person name="Wommack K.E."/>
            <person name="Polson S.W."/>
            <person name="Hauser L.J."/>
            <person name="Fawaz M.N."/>
            <person name="Korlach J."/>
            <person name="Tsai Y.C."/>
        </authorList>
    </citation>
    <scope>NUCLEOTIDE SEQUENCE [LARGE SCALE GENOMIC DNA]</scope>
    <source>
        <strain evidence="6 7">KBS708</strain>
    </source>
</reference>
<organism evidence="6 7">
    <name type="scientific">Gemmatirosa kalamazoonensis</name>
    <dbReference type="NCBI Taxonomy" id="861299"/>
    <lineage>
        <taxon>Bacteria</taxon>
        <taxon>Pseudomonadati</taxon>
        <taxon>Gemmatimonadota</taxon>
        <taxon>Gemmatimonadia</taxon>
        <taxon>Gemmatimonadales</taxon>
        <taxon>Gemmatimonadaceae</taxon>
        <taxon>Gemmatirosa</taxon>
    </lineage>
</organism>